<dbReference type="InterPro" id="IPR036691">
    <property type="entry name" value="Endo/exonu/phosph_ase_sf"/>
</dbReference>
<keyword evidence="2" id="KW-1185">Reference proteome</keyword>
<dbReference type="GeneTree" id="ENSGT00980000199452"/>
<evidence type="ECO:0008006" key="3">
    <source>
        <dbReference type="Google" id="ProtNLM"/>
    </source>
</evidence>
<name>A0A668AJ68_9TELE</name>
<sequence>VEYSFLQVNFNVSLRFLSVNVRGANIPHKRTSILFFLRSKAIDFAFIQESHLLKQHNNWLANKHYRVLASSTATSKSKGVAILAKRRLRFDFLGE</sequence>
<proteinExistence type="predicted"/>
<reference evidence="1" key="2">
    <citation type="submission" date="2025-08" db="UniProtKB">
        <authorList>
            <consortium name="Ensembl"/>
        </authorList>
    </citation>
    <scope>IDENTIFICATION</scope>
</reference>
<reference evidence="1" key="1">
    <citation type="submission" date="2019-06" db="EMBL/GenBank/DDBJ databases">
        <authorList>
            <consortium name="Wellcome Sanger Institute Data Sharing"/>
        </authorList>
    </citation>
    <scope>NUCLEOTIDE SEQUENCE [LARGE SCALE GENOMIC DNA]</scope>
</reference>
<dbReference type="InParanoid" id="A0A668AJ68"/>
<dbReference type="SUPFAM" id="SSF56219">
    <property type="entry name" value="DNase I-like"/>
    <property type="match status" value="1"/>
</dbReference>
<evidence type="ECO:0000313" key="1">
    <source>
        <dbReference type="Ensembl" id="ENSMMDP00005054890.1"/>
    </source>
</evidence>
<reference evidence="1" key="3">
    <citation type="submission" date="2025-09" db="UniProtKB">
        <authorList>
            <consortium name="Ensembl"/>
        </authorList>
    </citation>
    <scope>IDENTIFICATION</scope>
</reference>
<dbReference type="Proteomes" id="UP000472263">
    <property type="component" value="Chromosome 19"/>
</dbReference>
<dbReference type="Gene3D" id="3.60.10.10">
    <property type="entry name" value="Endonuclease/exonuclease/phosphatase"/>
    <property type="match status" value="1"/>
</dbReference>
<organism evidence="1 2">
    <name type="scientific">Myripristis murdjan</name>
    <name type="common">pinecone soldierfish</name>
    <dbReference type="NCBI Taxonomy" id="586833"/>
    <lineage>
        <taxon>Eukaryota</taxon>
        <taxon>Metazoa</taxon>
        <taxon>Chordata</taxon>
        <taxon>Craniata</taxon>
        <taxon>Vertebrata</taxon>
        <taxon>Euteleostomi</taxon>
        <taxon>Actinopterygii</taxon>
        <taxon>Neopterygii</taxon>
        <taxon>Teleostei</taxon>
        <taxon>Neoteleostei</taxon>
        <taxon>Acanthomorphata</taxon>
        <taxon>Holocentriformes</taxon>
        <taxon>Holocentridae</taxon>
        <taxon>Myripristis</taxon>
    </lineage>
</organism>
<dbReference type="Ensembl" id="ENSMMDT00005055941.1">
    <property type="protein sequence ID" value="ENSMMDP00005054890.1"/>
    <property type="gene ID" value="ENSMMDG00005024602.1"/>
</dbReference>
<accession>A0A668AJ68</accession>
<evidence type="ECO:0000313" key="2">
    <source>
        <dbReference type="Proteomes" id="UP000472263"/>
    </source>
</evidence>
<dbReference type="AlphaFoldDB" id="A0A668AJ68"/>
<protein>
    <recommendedName>
        <fullName evidence="3">Endonuclease/exonuclease/phosphatase domain-containing protein</fullName>
    </recommendedName>
</protein>